<evidence type="ECO:0000256" key="5">
    <source>
        <dbReference type="ARBA" id="ARBA00022519"/>
    </source>
</evidence>
<dbReference type="PROSITE" id="PS00409">
    <property type="entry name" value="PROKAR_NTER_METHYL"/>
    <property type="match status" value="1"/>
</dbReference>
<dbReference type="Pfam" id="PF07963">
    <property type="entry name" value="N_methyl"/>
    <property type="match status" value="1"/>
</dbReference>
<dbReference type="GO" id="GO:0005886">
    <property type="term" value="C:plasma membrane"/>
    <property type="evidence" value="ECO:0007669"/>
    <property type="project" value="UniProtKB-SubCell"/>
</dbReference>
<keyword evidence="3" id="KW-1003">Cell membrane</keyword>
<reference evidence="13" key="1">
    <citation type="submission" date="2016-07" db="EMBL/GenBank/DDBJ databases">
        <title>Nontailed viruses are major unrecognized killers of bacteria in the ocean.</title>
        <authorList>
            <person name="Kauffman K."/>
            <person name="Hussain F."/>
            <person name="Yang J."/>
            <person name="Arevalo P."/>
            <person name="Brown J."/>
            <person name="Cutler M."/>
            <person name="Kelly L."/>
            <person name="Polz M.F."/>
        </authorList>
    </citation>
    <scope>NUCLEOTIDE SEQUENCE [LARGE SCALE GENOMIC DNA]</scope>
    <source>
        <strain evidence="13">10N.286.55.C1</strain>
    </source>
</reference>
<evidence type="ECO:0000256" key="4">
    <source>
        <dbReference type="ARBA" id="ARBA00022481"/>
    </source>
</evidence>
<dbReference type="Proteomes" id="UP000235778">
    <property type="component" value="Unassembled WGS sequence"/>
</dbReference>
<keyword evidence="7" id="KW-1133">Transmembrane helix</keyword>
<evidence type="ECO:0000256" key="3">
    <source>
        <dbReference type="ARBA" id="ARBA00022475"/>
    </source>
</evidence>
<evidence type="ECO:0000313" key="13">
    <source>
        <dbReference type="Proteomes" id="UP000235778"/>
    </source>
</evidence>
<comment type="similarity">
    <text evidence="9">Belongs to the GSP H family.</text>
</comment>
<dbReference type="EMBL" id="MCSI01000177">
    <property type="protein sequence ID" value="PME56392.1"/>
    <property type="molecule type" value="Genomic_DNA"/>
</dbReference>
<sequence length="168" mass="18663">MTRGFTLLELLITVSVLSILIATAAPSFSSVTQTVKMQRLASELNGFLIQAKSESVKRNQDLWVHFSMEKNEVQSTGDWTVWLKPTEDLSGETLLQLSGEPFRDLSFSHNYTGDRITFESVRGRPSRGTLYLAPNTVSTDRLLIKLSSPPGRIKVCGELSAQYGYDAC</sequence>
<dbReference type="AlphaFoldDB" id="A0A1B9PTP9"/>
<keyword evidence="6" id="KW-0812">Transmembrane</keyword>
<accession>A0A1B9PTP9</accession>
<dbReference type="InterPro" id="IPR022346">
    <property type="entry name" value="T2SS_GspH"/>
</dbReference>
<dbReference type="InterPro" id="IPR016824">
    <property type="entry name" value="Tfp-pilus_assembly_FimT"/>
</dbReference>
<evidence type="ECO:0000256" key="1">
    <source>
        <dbReference type="ARBA" id="ARBA00004377"/>
    </source>
</evidence>
<feature type="domain" description="General secretion pathway GspH" evidence="11">
    <location>
        <begin position="41"/>
        <end position="140"/>
    </location>
</feature>
<keyword evidence="4" id="KW-0488">Methylation</keyword>
<comment type="caution">
    <text evidence="12">The sequence shown here is derived from an EMBL/GenBank/DDBJ whole genome shotgun (WGS) entry which is preliminary data.</text>
</comment>
<evidence type="ECO:0000256" key="2">
    <source>
        <dbReference type="ARBA" id="ARBA00021549"/>
    </source>
</evidence>
<gene>
    <name evidence="12" type="ORF">BCV30_02360</name>
</gene>
<evidence type="ECO:0000259" key="11">
    <source>
        <dbReference type="Pfam" id="PF12019"/>
    </source>
</evidence>
<dbReference type="NCBIfam" id="TIGR02532">
    <property type="entry name" value="IV_pilin_GFxxxE"/>
    <property type="match status" value="1"/>
</dbReference>
<evidence type="ECO:0000256" key="10">
    <source>
        <dbReference type="ARBA" id="ARBA00030775"/>
    </source>
</evidence>
<comment type="subcellular location">
    <subcellularLocation>
        <location evidence="1">Cell inner membrane</location>
        <topology evidence="1">Single-pass membrane protein</topology>
    </subcellularLocation>
</comment>
<organism evidence="12 13">
    <name type="scientific">Vibrio lentus</name>
    <dbReference type="NCBI Taxonomy" id="136468"/>
    <lineage>
        <taxon>Bacteria</taxon>
        <taxon>Pseudomonadati</taxon>
        <taxon>Pseudomonadota</taxon>
        <taxon>Gammaproteobacteria</taxon>
        <taxon>Vibrionales</taxon>
        <taxon>Vibrionaceae</taxon>
        <taxon>Vibrio</taxon>
    </lineage>
</organism>
<evidence type="ECO:0000256" key="9">
    <source>
        <dbReference type="ARBA" id="ARBA00025772"/>
    </source>
</evidence>
<name>A0A1B9PTP9_9VIBR</name>
<evidence type="ECO:0000256" key="6">
    <source>
        <dbReference type="ARBA" id="ARBA00022692"/>
    </source>
</evidence>
<proteinExistence type="inferred from homology"/>
<dbReference type="RefSeq" id="WP_017106606.1">
    <property type="nucleotide sequence ID" value="NZ_MAKA01000321.1"/>
</dbReference>
<dbReference type="InterPro" id="IPR045584">
    <property type="entry name" value="Pilin-like"/>
</dbReference>
<dbReference type="GO" id="GO:0015627">
    <property type="term" value="C:type II protein secretion system complex"/>
    <property type="evidence" value="ECO:0007669"/>
    <property type="project" value="InterPro"/>
</dbReference>
<evidence type="ECO:0000313" key="12">
    <source>
        <dbReference type="EMBL" id="PME56392.1"/>
    </source>
</evidence>
<keyword evidence="5" id="KW-0997">Cell inner membrane</keyword>
<dbReference type="GO" id="GO:0015628">
    <property type="term" value="P:protein secretion by the type II secretion system"/>
    <property type="evidence" value="ECO:0007669"/>
    <property type="project" value="InterPro"/>
</dbReference>
<dbReference type="Pfam" id="PF12019">
    <property type="entry name" value="GspH"/>
    <property type="match status" value="1"/>
</dbReference>
<keyword evidence="8" id="KW-0472">Membrane</keyword>
<evidence type="ECO:0000256" key="8">
    <source>
        <dbReference type="ARBA" id="ARBA00023136"/>
    </source>
</evidence>
<dbReference type="SUPFAM" id="SSF54523">
    <property type="entry name" value="Pili subunits"/>
    <property type="match status" value="1"/>
</dbReference>
<dbReference type="Gene3D" id="3.30.700.10">
    <property type="entry name" value="Glycoprotein, Type 4 Pilin"/>
    <property type="match status" value="1"/>
</dbReference>
<protein>
    <recommendedName>
        <fullName evidence="2">Type II secretion system protein H</fullName>
    </recommendedName>
    <alternativeName>
        <fullName evidence="10">General secretion pathway protein H</fullName>
    </alternativeName>
</protein>
<dbReference type="PIRSF" id="PIRSF024622">
    <property type="entry name" value="Tfp_FimT"/>
    <property type="match status" value="1"/>
</dbReference>
<dbReference type="InterPro" id="IPR012902">
    <property type="entry name" value="N_methyl_site"/>
</dbReference>
<evidence type="ECO:0000256" key="7">
    <source>
        <dbReference type="ARBA" id="ARBA00022989"/>
    </source>
</evidence>